<evidence type="ECO:0000256" key="6">
    <source>
        <dbReference type="ARBA" id="ARBA00023118"/>
    </source>
</evidence>
<keyword evidence="2 8" id="KW-0479">Metal-binding</keyword>
<evidence type="ECO:0000313" key="9">
    <source>
        <dbReference type="EMBL" id="PKY71001.1"/>
    </source>
</evidence>
<evidence type="ECO:0000256" key="7">
    <source>
        <dbReference type="ARBA" id="ARBA00023125"/>
    </source>
</evidence>
<dbReference type="PANTHER" id="PTHR34353">
    <property type="entry name" value="CRISPR-ASSOCIATED ENDONUCLEASE CAS1 1"/>
    <property type="match status" value="1"/>
</dbReference>
<dbReference type="Proteomes" id="UP000242755">
    <property type="component" value="Unassembled WGS sequence"/>
</dbReference>
<dbReference type="InterPro" id="IPR002729">
    <property type="entry name" value="CRISPR-assoc_Cas1"/>
</dbReference>
<dbReference type="NCBIfam" id="TIGR00287">
    <property type="entry name" value="cas1"/>
    <property type="match status" value="1"/>
</dbReference>
<protein>
    <recommendedName>
        <fullName evidence="8">CRISPR-associated endonuclease Cas1</fullName>
        <ecNumber evidence="8">3.1.-.-</ecNumber>
    </recommendedName>
</protein>
<dbReference type="STRING" id="1176165.GCA_001584405_00153"/>
<dbReference type="GO" id="GO:0016787">
    <property type="term" value="F:hydrolase activity"/>
    <property type="evidence" value="ECO:0007669"/>
    <property type="project" value="UniProtKB-KW"/>
</dbReference>
<dbReference type="Gene3D" id="1.20.120.920">
    <property type="entry name" value="CRISPR-associated endonuclease Cas1, C-terminal domain"/>
    <property type="match status" value="1"/>
</dbReference>
<feature type="binding site" evidence="8">
    <location>
        <position position="144"/>
    </location>
    <ligand>
        <name>Mn(2+)</name>
        <dbReference type="ChEBI" id="CHEBI:29035"/>
    </ligand>
</feature>
<keyword evidence="8" id="KW-0464">Manganese</keyword>
<feature type="binding site" evidence="8">
    <location>
        <position position="224"/>
    </location>
    <ligand>
        <name>Mn(2+)</name>
        <dbReference type="ChEBI" id="CHEBI:29035"/>
    </ligand>
</feature>
<dbReference type="InterPro" id="IPR019851">
    <property type="entry name" value="CRISPR-assoc_Cas1_ECOLI"/>
</dbReference>
<keyword evidence="5 8" id="KW-0460">Magnesium</keyword>
<dbReference type="GO" id="GO:0004520">
    <property type="term" value="F:DNA endonuclease activity"/>
    <property type="evidence" value="ECO:0007669"/>
    <property type="project" value="InterPro"/>
</dbReference>
<comment type="caution">
    <text evidence="9">The sequence shown here is derived from an EMBL/GenBank/DDBJ whole genome shotgun (WGS) entry which is preliminary data.</text>
</comment>
<sequence>MRSQVPPTSQELGRTTDRLSFVYVERCVLHRDSNAVTATDSRGTIHIPAAMVSALLIGPGVRASHAAIALLGTCGVTVAWVGDGAVRCYATGRPMARSSRLLEAQARAFSNQSERLRIARAMYESRFPGEEVSGLTMQQLRGREGARVRKIYRRESERTRVAWNGRTYDPSNFADADPINQALSAANACLYGVATAVINSLGMTPGLGFVHVGHDQSFTYDVADLVKAETSIPAAFDAVADGSDEPERAVRSLLRERFFQQRTIEKLVETLRGLFLSPSDVAAEPEVAYLDELSVWAGRGERRLTSGLNHADHGSWSS</sequence>
<dbReference type="InterPro" id="IPR050646">
    <property type="entry name" value="Cas1"/>
</dbReference>
<keyword evidence="1 8" id="KW-0540">Nuclease</keyword>
<comment type="function">
    <text evidence="8">CRISPR (clustered regularly interspaced short palindromic repeat), is an adaptive immune system that provides protection against mobile genetic elements (viruses, transposable elements and conjugative plasmids). CRISPR clusters contain spacers, sequences complementary to antecedent mobile elements, and target invading nucleic acids. CRISPR clusters are transcribed and processed into CRISPR RNA (crRNA). Acts as a dsDNA endonuclease. Involved in the integration of spacer DNA into the CRISPR cassette.</text>
</comment>
<dbReference type="HAMAP" id="MF_01470">
    <property type="entry name" value="Cas1"/>
    <property type="match status" value="1"/>
</dbReference>
<dbReference type="Gene3D" id="3.100.10.20">
    <property type="entry name" value="CRISPR-associated endonuclease Cas1, N-terminal domain"/>
    <property type="match status" value="1"/>
</dbReference>
<dbReference type="EC" id="3.1.-.-" evidence="8"/>
<proteinExistence type="inferred from homology"/>
<organism evidence="9 10">
    <name type="scientific">Brevibacterium ravenspurgense</name>
    <dbReference type="NCBI Taxonomy" id="479117"/>
    <lineage>
        <taxon>Bacteria</taxon>
        <taxon>Bacillati</taxon>
        <taxon>Actinomycetota</taxon>
        <taxon>Actinomycetes</taxon>
        <taxon>Micrococcales</taxon>
        <taxon>Brevibacteriaceae</taxon>
        <taxon>Brevibacterium</taxon>
    </lineage>
</organism>
<evidence type="ECO:0000313" key="10">
    <source>
        <dbReference type="Proteomes" id="UP000242755"/>
    </source>
</evidence>
<keyword evidence="4 8" id="KW-0378">Hydrolase</keyword>
<dbReference type="InterPro" id="IPR033641">
    <property type="entry name" value="Cas1_I-E"/>
</dbReference>
<evidence type="ECO:0000256" key="2">
    <source>
        <dbReference type="ARBA" id="ARBA00022723"/>
    </source>
</evidence>
<evidence type="ECO:0000256" key="1">
    <source>
        <dbReference type="ARBA" id="ARBA00022722"/>
    </source>
</evidence>
<evidence type="ECO:0000256" key="3">
    <source>
        <dbReference type="ARBA" id="ARBA00022759"/>
    </source>
</evidence>
<comment type="similarity">
    <text evidence="8">Belongs to the CRISPR-associated endonuclease Cas1 family.</text>
</comment>
<dbReference type="AlphaFoldDB" id="A0A2I1IIP7"/>
<keyword evidence="3 8" id="KW-0255">Endonuclease</keyword>
<reference evidence="9 10" key="1">
    <citation type="submission" date="2017-12" db="EMBL/GenBank/DDBJ databases">
        <title>Phylogenetic diversity of female urinary microbiome.</title>
        <authorList>
            <person name="Thomas-White K."/>
            <person name="Wolfe A.J."/>
        </authorList>
    </citation>
    <scope>NUCLEOTIDE SEQUENCE [LARGE SCALE GENOMIC DNA]</scope>
    <source>
        <strain evidence="9 10">UMB0426</strain>
    </source>
</reference>
<dbReference type="NCBIfam" id="TIGR03638">
    <property type="entry name" value="cas1_ECOLI"/>
    <property type="match status" value="1"/>
</dbReference>
<dbReference type="RefSeq" id="WP_101671976.1">
    <property type="nucleotide sequence ID" value="NZ_PKGO01000002.1"/>
</dbReference>
<dbReference type="PANTHER" id="PTHR34353:SF3">
    <property type="entry name" value="CRISPR-ASSOCIATED ENDONUCLEASE CAS1"/>
    <property type="match status" value="1"/>
</dbReference>
<dbReference type="GO" id="GO:0051607">
    <property type="term" value="P:defense response to virus"/>
    <property type="evidence" value="ECO:0007669"/>
    <property type="project" value="UniProtKB-UniRule"/>
</dbReference>
<name>A0A2I1IIP7_9MICO</name>
<evidence type="ECO:0000256" key="5">
    <source>
        <dbReference type="ARBA" id="ARBA00022842"/>
    </source>
</evidence>
<dbReference type="InterPro" id="IPR042211">
    <property type="entry name" value="CRISPR-assoc_Cas1_N"/>
</dbReference>
<evidence type="ECO:0000256" key="4">
    <source>
        <dbReference type="ARBA" id="ARBA00022801"/>
    </source>
</evidence>
<gene>
    <name evidence="8" type="primary">cas1</name>
    <name evidence="9" type="ORF">CYJ40_02800</name>
</gene>
<comment type="cofactor">
    <cofactor evidence="8">
        <name>Mg(2+)</name>
        <dbReference type="ChEBI" id="CHEBI:18420"/>
    </cofactor>
    <cofactor evidence="8">
        <name>Mn(2+)</name>
        <dbReference type="ChEBI" id="CHEBI:29035"/>
    </cofactor>
</comment>
<dbReference type="CDD" id="cd09719">
    <property type="entry name" value="Cas1_I-E"/>
    <property type="match status" value="1"/>
</dbReference>
<dbReference type="EMBL" id="PKGO01000002">
    <property type="protein sequence ID" value="PKY71001.1"/>
    <property type="molecule type" value="Genomic_DNA"/>
</dbReference>
<comment type="subunit">
    <text evidence="8">Homodimer, forms a heterotetramer with a Cas2 homodimer.</text>
</comment>
<dbReference type="Pfam" id="PF01867">
    <property type="entry name" value="Cas_Cas1"/>
    <property type="match status" value="2"/>
</dbReference>
<evidence type="ECO:0000256" key="8">
    <source>
        <dbReference type="HAMAP-Rule" id="MF_01470"/>
    </source>
</evidence>
<accession>A0A2I1IIP7</accession>
<feature type="binding site" evidence="8">
    <location>
        <position position="211"/>
    </location>
    <ligand>
        <name>Mn(2+)</name>
        <dbReference type="ChEBI" id="CHEBI:29035"/>
    </ligand>
</feature>
<dbReference type="InterPro" id="IPR042206">
    <property type="entry name" value="CRISPR-assoc_Cas1_C"/>
</dbReference>
<dbReference type="GO" id="GO:0043571">
    <property type="term" value="P:maintenance of CRISPR repeat elements"/>
    <property type="evidence" value="ECO:0007669"/>
    <property type="project" value="UniProtKB-UniRule"/>
</dbReference>
<keyword evidence="7 8" id="KW-0238">DNA-binding</keyword>
<dbReference type="GO" id="GO:0046872">
    <property type="term" value="F:metal ion binding"/>
    <property type="evidence" value="ECO:0007669"/>
    <property type="project" value="UniProtKB-UniRule"/>
</dbReference>
<dbReference type="GO" id="GO:0003677">
    <property type="term" value="F:DNA binding"/>
    <property type="evidence" value="ECO:0007669"/>
    <property type="project" value="UniProtKB-KW"/>
</dbReference>
<keyword evidence="6 8" id="KW-0051">Antiviral defense</keyword>